<dbReference type="SUPFAM" id="SSF50129">
    <property type="entry name" value="GroES-like"/>
    <property type="match status" value="1"/>
</dbReference>
<dbReference type="OrthoDB" id="9805883at2"/>
<accession>A0A0J9E3D1</accession>
<dbReference type="Pfam" id="PF08240">
    <property type="entry name" value="ADH_N"/>
    <property type="match status" value="1"/>
</dbReference>
<proteinExistence type="predicted"/>
<dbReference type="EMBL" id="LFTY01000002">
    <property type="protein sequence ID" value="KMW57326.1"/>
    <property type="molecule type" value="Genomic_DNA"/>
</dbReference>
<dbReference type="GO" id="GO:0003960">
    <property type="term" value="F:quinone reductase (NADPH) activity"/>
    <property type="evidence" value="ECO:0007669"/>
    <property type="project" value="UniProtKB-EC"/>
</dbReference>
<name>A0A0J9E3D1_9RHOB</name>
<dbReference type="InterPro" id="IPR020843">
    <property type="entry name" value="ER"/>
</dbReference>
<evidence type="ECO:0000313" key="4">
    <source>
        <dbReference type="EMBL" id="KMW57326.1"/>
    </source>
</evidence>
<gene>
    <name evidence="4" type="ORF">AIOL_002288</name>
</gene>
<dbReference type="Gene3D" id="3.40.50.720">
    <property type="entry name" value="NAD(P)-binding Rossmann-like Domain"/>
    <property type="match status" value="1"/>
</dbReference>
<dbReference type="CDD" id="cd05286">
    <property type="entry name" value="QOR2"/>
    <property type="match status" value="1"/>
</dbReference>
<sequence>MAYAITASVPGGADVLTRAEITPPTPGEGEVLIRQTAIGVNFLDIYIRSGLYPWPVERDLILGSEGAGVVEALGPNVDGFRAGDRVAYTIPNGAYATHRAVPAKMLVPLPDDVSDIQAAGAMLKGLTAYYLLHDSYRVSAGEAVLFHAAAGGVGLLAGQWMAAKGARAIGTAGGPEKVALAKANGYDEVIDYRAEDFVARVKEITNGAGVPVVYDSVGKDTLQGSINCLQPFGTLVNFGQSSGPPEDFRIAQLAVGSLYLQRPTLFQYAASRAWLERASAALFAGIADGRLRINTTTRPLDDAAAAHTDLEGRKTTGSTVLIP</sequence>
<dbReference type="FunFam" id="3.40.50.720:FF:000053">
    <property type="entry name" value="Quinone oxidoreductase 1"/>
    <property type="match status" value="1"/>
</dbReference>
<dbReference type="InterPro" id="IPR036291">
    <property type="entry name" value="NAD(P)-bd_dom_sf"/>
</dbReference>
<dbReference type="Proteomes" id="UP000037178">
    <property type="component" value="Unassembled WGS sequence"/>
</dbReference>
<dbReference type="InterPro" id="IPR013149">
    <property type="entry name" value="ADH-like_C"/>
</dbReference>
<dbReference type="PANTHER" id="PTHR48106:SF13">
    <property type="entry name" value="QUINONE OXIDOREDUCTASE-RELATED"/>
    <property type="match status" value="1"/>
</dbReference>
<evidence type="ECO:0000256" key="1">
    <source>
        <dbReference type="ARBA" id="ARBA00022857"/>
    </source>
</evidence>
<dbReference type="Gene3D" id="3.90.180.10">
    <property type="entry name" value="Medium-chain alcohol dehydrogenases, catalytic domain"/>
    <property type="match status" value="1"/>
</dbReference>
<comment type="caution">
    <text evidence="4">The sequence shown here is derived from an EMBL/GenBank/DDBJ whole genome shotgun (WGS) entry which is preliminary data.</text>
</comment>
<organism evidence="4 5">
    <name type="scientific">Candidatus Rhodobacter oscarellae</name>
    <dbReference type="NCBI Taxonomy" id="1675527"/>
    <lineage>
        <taxon>Bacteria</taxon>
        <taxon>Pseudomonadati</taxon>
        <taxon>Pseudomonadota</taxon>
        <taxon>Alphaproteobacteria</taxon>
        <taxon>Rhodobacterales</taxon>
        <taxon>Rhodobacter group</taxon>
        <taxon>Rhodobacter</taxon>
    </lineage>
</organism>
<dbReference type="Pfam" id="PF00107">
    <property type="entry name" value="ADH_zinc_N"/>
    <property type="match status" value="1"/>
</dbReference>
<feature type="domain" description="Enoyl reductase (ER)" evidence="3">
    <location>
        <begin position="11"/>
        <end position="321"/>
    </location>
</feature>
<dbReference type="PANTHER" id="PTHR48106">
    <property type="entry name" value="QUINONE OXIDOREDUCTASE PIG3-RELATED"/>
    <property type="match status" value="1"/>
</dbReference>
<dbReference type="SMART" id="SM00829">
    <property type="entry name" value="PKS_ER"/>
    <property type="match status" value="1"/>
</dbReference>
<keyword evidence="2 4" id="KW-0560">Oxidoreductase</keyword>
<dbReference type="PATRIC" id="fig|1675527.3.peg.2403"/>
<keyword evidence="1" id="KW-0521">NADP</keyword>
<dbReference type="SUPFAM" id="SSF51735">
    <property type="entry name" value="NAD(P)-binding Rossmann-fold domains"/>
    <property type="match status" value="1"/>
</dbReference>
<evidence type="ECO:0000313" key="5">
    <source>
        <dbReference type="Proteomes" id="UP000037178"/>
    </source>
</evidence>
<dbReference type="GO" id="GO:0005829">
    <property type="term" value="C:cytosol"/>
    <property type="evidence" value="ECO:0007669"/>
    <property type="project" value="TreeGrafter"/>
</dbReference>
<dbReference type="InterPro" id="IPR011032">
    <property type="entry name" value="GroES-like_sf"/>
</dbReference>
<reference evidence="4 5" key="1">
    <citation type="submission" date="2015-06" db="EMBL/GenBank/DDBJ databases">
        <title>Draft genome sequence of an Alphaproteobacteria species associated to the Mediterranean sponge Oscarella lobularis.</title>
        <authorList>
            <person name="Jourda C."/>
            <person name="Santini S."/>
            <person name="Claverie J.-M."/>
        </authorList>
    </citation>
    <scope>NUCLEOTIDE SEQUENCE [LARGE SCALE GENOMIC DNA]</scope>
    <source>
        <strain evidence="4">IGS</strain>
    </source>
</reference>
<protein>
    <submittedName>
        <fullName evidence="4">Quinone oxidoreductase</fullName>
        <ecNumber evidence="4">1.6.5.5</ecNumber>
    </submittedName>
</protein>
<evidence type="ECO:0000259" key="3">
    <source>
        <dbReference type="SMART" id="SM00829"/>
    </source>
</evidence>
<dbReference type="RefSeq" id="WP_049643064.1">
    <property type="nucleotide sequence ID" value="NZ_LFTY01000002.1"/>
</dbReference>
<dbReference type="EC" id="1.6.5.5" evidence="4"/>
<dbReference type="AlphaFoldDB" id="A0A0J9E3D1"/>
<dbReference type="GO" id="GO:0035925">
    <property type="term" value="F:mRNA 3'-UTR AU-rich region binding"/>
    <property type="evidence" value="ECO:0007669"/>
    <property type="project" value="TreeGrafter"/>
</dbReference>
<evidence type="ECO:0000256" key="2">
    <source>
        <dbReference type="ARBA" id="ARBA00023002"/>
    </source>
</evidence>
<dbReference type="STRING" id="1675527.AIOL_002288"/>
<dbReference type="GO" id="GO:0070402">
    <property type="term" value="F:NADPH binding"/>
    <property type="evidence" value="ECO:0007669"/>
    <property type="project" value="TreeGrafter"/>
</dbReference>
<keyword evidence="5" id="KW-1185">Reference proteome</keyword>
<dbReference type="InterPro" id="IPR013154">
    <property type="entry name" value="ADH-like_N"/>
</dbReference>
<dbReference type="InterPro" id="IPR047618">
    <property type="entry name" value="QOR-like"/>
</dbReference>